<protein>
    <submittedName>
        <fullName evidence="7">Amino acid ABC transporter permease</fullName>
    </submittedName>
</protein>
<dbReference type="InterPro" id="IPR043429">
    <property type="entry name" value="ArtM/GltK/GlnP/TcyL/YhdX-like"/>
</dbReference>
<feature type="transmembrane region" description="Helical" evidence="6">
    <location>
        <begin position="43"/>
        <end position="64"/>
    </location>
</feature>
<dbReference type="AlphaFoldDB" id="A0A5T0UIL9"/>
<evidence type="ECO:0000313" key="7">
    <source>
        <dbReference type="EMBL" id="EAK3904443.1"/>
    </source>
</evidence>
<dbReference type="GO" id="GO:0005886">
    <property type="term" value="C:plasma membrane"/>
    <property type="evidence" value="ECO:0007669"/>
    <property type="project" value="TreeGrafter"/>
</dbReference>
<evidence type="ECO:0000256" key="1">
    <source>
        <dbReference type="ARBA" id="ARBA00004141"/>
    </source>
</evidence>
<dbReference type="InterPro" id="IPR035906">
    <property type="entry name" value="MetI-like_sf"/>
</dbReference>
<keyword evidence="2 6" id="KW-0812">Transmembrane</keyword>
<gene>
    <name evidence="7" type="ORF">CW563_10230</name>
</gene>
<feature type="non-terminal residue" evidence="7">
    <location>
        <position position="1"/>
    </location>
</feature>
<evidence type="ECO:0000256" key="5">
    <source>
        <dbReference type="ARBA" id="ARBA00023136"/>
    </source>
</evidence>
<evidence type="ECO:0000256" key="3">
    <source>
        <dbReference type="ARBA" id="ARBA00022970"/>
    </source>
</evidence>
<dbReference type="PANTHER" id="PTHR30614:SF0">
    <property type="entry name" value="L-CYSTINE TRANSPORT SYSTEM PERMEASE PROTEIN TCYL"/>
    <property type="match status" value="1"/>
</dbReference>
<keyword evidence="3" id="KW-0029">Amino-acid transport</keyword>
<keyword evidence="3" id="KW-0813">Transport</keyword>
<organism evidence="7">
    <name type="scientific">Campylobacter jejuni</name>
    <dbReference type="NCBI Taxonomy" id="197"/>
    <lineage>
        <taxon>Bacteria</taxon>
        <taxon>Pseudomonadati</taxon>
        <taxon>Campylobacterota</taxon>
        <taxon>Epsilonproteobacteria</taxon>
        <taxon>Campylobacterales</taxon>
        <taxon>Campylobacteraceae</taxon>
        <taxon>Campylobacter</taxon>
    </lineage>
</organism>
<dbReference type="GO" id="GO:0055085">
    <property type="term" value="P:transmembrane transport"/>
    <property type="evidence" value="ECO:0007669"/>
    <property type="project" value="InterPro"/>
</dbReference>
<dbReference type="EMBL" id="AACFVE010000353">
    <property type="protein sequence ID" value="EAK3904443.1"/>
    <property type="molecule type" value="Genomic_DNA"/>
</dbReference>
<evidence type="ECO:0000256" key="6">
    <source>
        <dbReference type="SAM" id="Phobius"/>
    </source>
</evidence>
<dbReference type="PANTHER" id="PTHR30614">
    <property type="entry name" value="MEMBRANE COMPONENT OF AMINO ACID ABC TRANSPORTER"/>
    <property type="match status" value="1"/>
</dbReference>
<dbReference type="GO" id="GO:0006865">
    <property type="term" value="P:amino acid transport"/>
    <property type="evidence" value="ECO:0007669"/>
    <property type="project" value="UniProtKB-KW"/>
</dbReference>
<reference evidence="7" key="1">
    <citation type="submission" date="2018-06" db="EMBL/GenBank/DDBJ databases">
        <authorList>
            <consortium name="PulseNet: The National Subtyping Network for Foodborne Disease Surveillance"/>
            <person name="Tarr C.L."/>
            <person name="Trees E."/>
            <person name="Katz L.S."/>
            <person name="Carleton-Romer H.A."/>
            <person name="Stroika S."/>
            <person name="Kucerova Z."/>
            <person name="Roache K.F."/>
            <person name="Sabol A.L."/>
            <person name="Besser J."/>
            <person name="Gerner-Smidt P."/>
        </authorList>
    </citation>
    <scope>NUCLEOTIDE SEQUENCE</scope>
    <source>
        <strain evidence="7">PNUSAC003301</strain>
    </source>
</reference>
<comment type="subcellular location">
    <subcellularLocation>
        <location evidence="1">Membrane</location>
        <topology evidence="1">Multi-pass membrane protein</topology>
    </subcellularLocation>
</comment>
<sequence>KIVIPSIGNEVINLVKDSSLVYVIGLGDLLRAGNVATSRDVTLVPLLLVGAMYLMMTAFFTYVLKKIEQHYSYWK</sequence>
<evidence type="ECO:0000256" key="2">
    <source>
        <dbReference type="ARBA" id="ARBA00022692"/>
    </source>
</evidence>
<dbReference type="Gene3D" id="1.10.3720.10">
    <property type="entry name" value="MetI-like"/>
    <property type="match status" value="1"/>
</dbReference>
<comment type="caution">
    <text evidence="7">The sequence shown here is derived from an EMBL/GenBank/DDBJ whole genome shotgun (WGS) entry which is preliminary data.</text>
</comment>
<keyword evidence="4 6" id="KW-1133">Transmembrane helix</keyword>
<proteinExistence type="predicted"/>
<accession>A0A5T0UIL9</accession>
<name>A0A5T0UIL9_CAMJU</name>
<keyword evidence="5 6" id="KW-0472">Membrane</keyword>
<dbReference type="SUPFAM" id="SSF161098">
    <property type="entry name" value="MetI-like"/>
    <property type="match status" value="1"/>
</dbReference>
<evidence type="ECO:0000256" key="4">
    <source>
        <dbReference type="ARBA" id="ARBA00022989"/>
    </source>
</evidence>